<keyword evidence="1" id="KW-1133">Transmembrane helix</keyword>
<accession>A0AAD2K4S1</accession>
<feature type="non-terminal residue" evidence="2">
    <location>
        <position position="68"/>
    </location>
</feature>
<reference evidence="2" key="1">
    <citation type="submission" date="2023-11" db="EMBL/GenBank/DDBJ databases">
        <authorList>
            <person name="De Vega J J."/>
            <person name="De Vega J J."/>
        </authorList>
    </citation>
    <scope>NUCLEOTIDE SEQUENCE</scope>
</reference>
<feature type="non-terminal residue" evidence="2">
    <location>
        <position position="1"/>
    </location>
</feature>
<proteinExistence type="predicted"/>
<comment type="caution">
    <text evidence="2">The sequence shown here is derived from an EMBL/GenBank/DDBJ whole genome shotgun (WGS) entry which is preliminary data.</text>
</comment>
<keyword evidence="1" id="KW-0472">Membrane</keyword>
<dbReference type="EMBL" id="CAVNYO010000424">
    <property type="protein sequence ID" value="CAK5278696.1"/>
    <property type="molecule type" value="Genomic_DNA"/>
</dbReference>
<organism evidence="2 3">
    <name type="scientific">Mycena citricolor</name>
    <dbReference type="NCBI Taxonomy" id="2018698"/>
    <lineage>
        <taxon>Eukaryota</taxon>
        <taxon>Fungi</taxon>
        <taxon>Dikarya</taxon>
        <taxon>Basidiomycota</taxon>
        <taxon>Agaricomycotina</taxon>
        <taxon>Agaricomycetes</taxon>
        <taxon>Agaricomycetidae</taxon>
        <taxon>Agaricales</taxon>
        <taxon>Marasmiineae</taxon>
        <taxon>Mycenaceae</taxon>
        <taxon>Mycena</taxon>
    </lineage>
</organism>
<evidence type="ECO:0000313" key="3">
    <source>
        <dbReference type="Proteomes" id="UP001295794"/>
    </source>
</evidence>
<dbReference type="Proteomes" id="UP001295794">
    <property type="component" value="Unassembled WGS sequence"/>
</dbReference>
<keyword evidence="3" id="KW-1185">Reference proteome</keyword>
<evidence type="ECO:0000313" key="2">
    <source>
        <dbReference type="EMBL" id="CAK5278696.1"/>
    </source>
</evidence>
<dbReference type="AlphaFoldDB" id="A0AAD2K4S1"/>
<sequence>AALAWQTRIKCSSILSFATTESSKYAPGLASRRGSNAAATVVAAPSGIVFHCISCVFGWPSGPRIPWL</sequence>
<gene>
    <name evidence="2" type="ORF">MYCIT1_LOCUS28203</name>
</gene>
<protein>
    <submittedName>
        <fullName evidence="2">Uncharacterized protein</fullName>
    </submittedName>
</protein>
<keyword evidence="1" id="KW-0812">Transmembrane</keyword>
<evidence type="ECO:0000256" key="1">
    <source>
        <dbReference type="SAM" id="Phobius"/>
    </source>
</evidence>
<feature type="transmembrane region" description="Helical" evidence="1">
    <location>
        <begin position="37"/>
        <end position="59"/>
    </location>
</feature>
<name>A0AAD2K4S1_9AGAR</name>